<dbReference type="PANTHER" id="PTHR13016">
    <property type="entry name" value="AMMECR1 HOMOLOG"/>
    <property type="match status" value="1"/>
</dbReference>
<dbReference type="Gene3D" id="3.30.1490.150">
    <property type="entry name" value="Hypothetical protein ph0010, domain 2"/>
    <property type="match status" value="1"/>
</dbReference>
<dbReference type="EMBL" id="PEYW01000047">
    <property type="protein sequence ID" value="PIS20551.1"/>
    <property type="molecule type" value="Genomic_DNA"/>
</dbReference>
<sequence length="218" mass="24918">MPVHRRRKWRRCRIDVVLCICMQPLTEPQQRYLLFLARRAVEYSFQKASLLQIAPKNVPYPELQKEQGCFVSLHTTAGQLRGCVGCIFPKEPLYLAVIHNALAAAFEDSRFPMLRPVELEKVIFEVSVLTTPQPLVYAGQDQLLSYLSKKHPGIVLRLGDRLATFLPQVWEELLEPVEFLSHLSKKAGLDSGAWRLTDVTMLEYEAQVFCESAPGYFP</sequence>
<evidence type="ECO:0000313" key="2">
    <source>
        <dbReference type="EMBL" id="PIS20551.1"/>
    </source>
</evidence>
<dbReference type="InterPro" id="IPR036071">
    <property type="entry name" value="AMMECR1_dom_sf"/>
</dbReference>
<proteinExistence type="predicted"/>
<comment type="caution">
    <text evidence="2">The sequence shown here is derived from an EMBL/GenBank/DDBJ whole genome shotgun (WGS) entry which is preliminary data.</text>
</comment>
<dbReference type="NCBIfam" id="TIGR04335">
    <property type="entry name" value="AmmeMemoSam_A"/>
    <property type="match status" value="1"/>
</dbReference>
<dbReference type="InterPro" id="IPR027485">
    <property type="entry name" value="AMMECR1_N"/>
</dbReference>
<dbReference type="PANTHER" id="PTHR13016:SF0">
    <property type="entry name" value="AMME SYNDROME CANDIDATE GENE 1 PROTEIN"/>
    <property type="match status" value="1"/>
</dbReference>
<evidence type="ECO:0000313" key="3">
    <source>
        <dbReference type="Proteomes" id="UP000231414"/>
    </source>
</evidence>
<dbReference type="InterPro" id="IPR027623">
    <property type="entry name" value="AmmeMemoSam_A"/>
</dbReference>
<dbReference type="Pfam" id="PF01871">
    <property type="entry name" value="AMMECR1"/>
    <property type="match status" value="1"/>
</dbReference>
<evidence type="ECO:0000259" key="1">
    <source>
        <dbReference type="PROSITE" id="PS51112"/>
    </source>
</evidence>
<dbReference type="SUPFAM" id="SSF143447">
    <property type="entry name" value="AMMECR1-like"/>
    <property type="match status" value="1"/>
</dbReference>
<dbReference type="NCBIfam" id="TIGR00296">
    <property type="entry name" value="TIGR00296 family protein"/>
    <property type="match status" value="1"/>
</dbReference>
<dbReference type="Proteomes" id="UP000231414">
    <property type="component" value="Unassembled WGS sequence"/>
</dbReference>
<feature type="domain" description="AMMECR1" evidence="1">
    <location>
        <begin position="28"/>
        <end position="218"/>
    </location>
</feature>
<dbReference type="InterPro" id="IPR002733">
    <property type="entry name" value="AMMECR1_domain"/>
</dbReference>
<organism evidence="2 3">
    <name type="scientific">candidate division WWE3 bacterium CG08_land_8_20_14_0_20_43_13</name>
    <dbReference type="NCBI Taxonomy" id="1975087"/>
    <lineage>
        <taxon>Bacteria</taxon>
        <taxon>Katanobacteria</taxon>
    </lineage>
</organism>
<dbReference type="InterPro" id="IPR023473">
    <property type="entry name" value="AMMECR1"/>
</dbReference>
<protein>
    <submittedName>
        <fullName evidence="2">AmmeMemoRadiSam system protein A</fullName>
    </submittedName>
</protein>
<dbReference type="AlphaFoldDB" id="A0A2H0X6S9"/>
<dbReference type="PROSITE" id="PS51112">
    <property type="entry name" value="AMMECR1"/>
    <property type="match status" value="1"/>
</dbReference>
<accession>A0A2H0X6S9</accession>
<name>A0A2H0X6S9_UNCKA</name>
<reference evidence="3" key="1">
    <citation type="submission" date="2017-09" db="EMBL/GenBank/DDBJ databases">
        <title>Depth-based differentiation of microbial function through sediment-hosted aquifers and enrichment of novel symbionts in the deep terrestrial subsurface.</title>
        <authorList>
            <person name="Probst A.J."/>
            <person name="Ladd B."/>
            <person name="Jarett J.K."/>
            <person name="Geller-Mcgrath D.E."/>
            <person name="Sieber C.M.K."/>
            <person name="Emerson J.B."/>
            <person name="Anantharaman K."/>
            <person name="Thomas B.C."/>
            <person name="Malmstrom R."/>
            <person name="Stieglmeier M."/>
            <person name="Klingl A."/>
            <person name="Woyke T."/>
            <person name="Ryan C.M."/>
            <person name="Banfield J.F."/>
        </authorList>
    </citation>
    <scope>NUCLEOTIDE SEQUENCE [LARGE SCALE GENOMIC DNA]</scope>
</reference>
<dbReference type="Gene3D" id="3.30.700.20">
    <property type="entry name" value="Hypothetical protein ph0010, domain 1"/>
    <property type="match status" value="1"/>
</dbReference>
<gene>
    <name evidence="2" type="ORF">COT52_03145</name>
</gene>